<keyword evidence="3" id="KW-1185">Reference proteome</keyword>
<name>A0A6H5HFI6_9HEMI</name>
<dbReference type="Proteomes" id="UP000479000">
    <property type="component" value="Unassembled WGS sequence"/>
</dbReference>
<sequence>MRKTRNPISKFGGADSLIWKMCIFAELMQITILTPLDAIPRITWRSQRNITTTRILVTVCGMRRGDGLTCDTGLSEFSTGTRIRRGSQSGRDGPRGASNRHPPQPPLSRSHCRLQLNPIPNVIQLPQPPLPSQPWLPGLGYLDRLPRALTINDPIRKKIPRATQKVHCLKAKIEVASQKPDSLVQVDHKNGFAGESDHSCTGPTNWSKLGYLFSTVPLVNPTIVITRGLQSLHRESENLINIIIVILFYWESTVAERSKKLSVFGPQLRTRVLSHKWKYWTRPKIENLNGASGKAFITYILLLEITSRTSVRLWSLNEFLSI</sequence>
<proteinExistence type="predicted"/>
<evidence type="ECO:0000313" key="3">
    <source>
        <dbReference type="Proteomes" id="UP000479000"/>
    </source>
</evidence>
<organism evidence="2 3">
    <name type="scientific">Nesidiocoris tenuis</name>
    <dbReference type="NCBI Taxonomy" id="355587"/>
    <lineage>
        <taxon>Eukaryota</taxon>
        <taxon>Metazoa</taxon>
        <taxon>Ecdysozoa</taxon>
        <taxon>Arthropoda</taxon>
        <taxon>Hexapoda</taxon>
        <taxon>Insecta</taxon>
        <taxon>Pterygota</taxon>
        <taxon>Neoptera</taxon>
        <taxon>Paraneoptera</taxon>
        <taxon>Hemiptera</taxon>
        <taxon>Heteroptera</taxon>
        <taxon>Panheteroptera</taxon>
        <taxon>Cimicomorpha</taxon>
        <taxon>Miridae</taxon>
        <taxon>Dicyphina</taxon>
        <taxon>Nesidiocoris</taxon>
    </lineage>
</organism>
<feature type="region of interest" description="Disordered" evidence="1">
    <location>
        <begin position="79"/>
        <end position="109"/>
    </location>
</feature>
<dbReference type="AlphaFoldDB" id="A0A6H5HFI6"/>
<protein>
    <submittedName>
        <fullName evidence="2">Uncharacterized protein</fullName>
    </submittedName>
</protein>
<evidence type="ECO:0000313" key="2">
    <source>
        <dbReference type="EMBL" id="CAB0016739.1"/>
    </source>
</evidence>
<feature type="compositionally biased region" description="Polar residues" evidence="1">
    <location>
        <begin position="79"/>
        <end position="90"/>
    </location>
</feature>
<gene>
    <name evidence="2" type="ORF">NTEN_LOCUS20874</name>
</gene>
<dbReference type="EMBL" id="CADCXU010030594">
    <property type="protein sequence ID" value="CAB0016739.1"/>
    <property type="molecule type" value="Genomic_DNA"/>
</dbReference>
<accession>A0A6H5HFI6</accession>
<evidence type="ECO:0000256" key="1">
    <source>
        <dbReference type="SAM" id="MobiDB-lite"/>
    </source>
</evidence>
<reference evidence="2 3" key="1">
    <citation type="submission" date="2020-02" db="EMBL/GenBank/DDBJ databases">
        <authorList>
            <person name="Ferguson B K."/>
        </authorList>
    </citation>
    <scope>NUCLEOTIDE SEQUENCE [LARGE SCALE GENOMIC DNA]</scope>
</reference>